<organism evidence="1">
    <name type="scientific">viral metagenome</name>
    <dbReference type="NCBI Taxonomy" id="1070528"/>
    <lineage>
        <taxon>unclassified sequences</taxon>
        <taxon>metagenomes</taxon>
        <taxon>organismal metagenomes</taxon>
    </lineage>
</organism>
<evidence type="ECO:0000313" key="1">
    <source>
        <dbReference type="EMBL" id="QHT88410.1"/>
    </source>
</evidence>
<name>A0A6C0I756_9ZZZZ</name>
<dbReference type="AlphaFoldDB" id="A0A6C0I756"/>
<protein>
    <submittedName>
        <fullName evidence="1">Uncharacterized protein</fullName>
    </submittedName>
</protein>
<sequence length="403" mass="47151">MEDLIFVSAQPDDVYFHWQVELYLYQFAKHGIKDKCYAVFGYTGSKPSSAIVELAKTYNIRWYKDTRTDKKYIPSIVPHLMKQFVKDHPTITHNLFYHDSDIFIVKLPNFELLLSDDIGYLSDTISYIGHDYIVDCSKRYKQKHPSLPDRDILTKMCQCVDISESIVKANQSCSGGAQYLLKNTDEAYWQAVENSSNKLYTLLKSYEKSYPIDHHIQMWTAGMWAHLWEYWKLGKKTAVHPELDFSWATDSIENYYKKNIFHLAGVTNETASDKFYKGLYTSKNVFKEYLKNPGLFDHVSSKSATYPYVNMIKEYSKTLDGVPPEEELTEFGMVTEGDWKGTYYKTEKQYFGKSLWRGEKYIIFFNGRCWILTGSQYENEISETCGGFGWSKGEHPYDNCWQF</sequence>
<accession>A0A6C0I756</accession>
<proteinExistence type="predicted"/>
<dbReference type="EMBL" id="MN740116">
    <property type="protein sequence ID" value="QHT88410.1"/>
    <property type="molecule type" value="Genomic_DNA"/>
</dbReference>
<reference evidence="1" key="1">
    <citation type="journal article" date="2020" name="Nature">
        <title>Giant virus diversity and host interactions through global metagenomics.</title>
        <authorList>
            <person name="Schulz F."/>
            <person name="Roux S."/>
            <person name="Paez-Espino D."/>
            <person name="Jungbluth S."/>
            <person name="Walsh D.A."/>
            <person name="Denef V.J."/>
            <person name="McMahon K.D."/>
            <person name="Konstantinidis K.T."/>
            <person name="Eloe-Fadrosh E.A."/>
            <person name="Kyrpides N.C."/>
            <person name="Woyke T."/>
        </authorList>
    </citation>
    <scope>NUCLEOTIDE SEQUENCE</scope>
    <source>
        <strain evidence="1">GVMAG-M-3300023184-50</strain>
    </source>
</reference>